<name>R4YZX4_9ACTN</name>
<dbReference type="AlphaFoldDB" id="R4YZX4"/>
<accession>R4YZX4</accession>
<gene>
    <name evidence="1" type="ORF">BN381_350059</name>
</gene>
<reference evidence="1 2" key="1">
    <citation type="journal article" date="2013" name="ISME J.">
        <title>Metabolic model for the filamentous 'Candidatus Microthrix parvicella' based on genomic and metagenomic analyses.</title>
        <authorList>
            <person name="Jon McIlroy S."/>
            <person name="Kristiansen R."/>
            <person name="Albertsen M."/>
            <person name="Michael Karst S."/>
            <person name="Rossetti S."/>
            <person name="Lund Nielsen J."/>
            <person name="Tandoi V."/>
            <person name="James Seviour R."/>
            <person name="Nielsen P.H."/>
        </authorList>
    </citation>
    <scope>NUCLEOTIDE SEQUENCE [LARGE SCALE GENOMIC DNA]</scope>
    <source>
        <strain evidence="1 2">RN1</strain>
    </source>
</reference>
<comment type="caution">
    <text evidence="1">The sequence shown here is derived from an EMBL/GenBank/DDBJ whole genome shotgun (WGS) entry which is preliminary data.</text>
</comment>
<proteinExistence type="predicted"/>
<protein>
    <submittedName>
        <fullName evidence="1">Uncharacterized protein</fullName>
    </submittedName>
</protein>
<dbReference type="Proteomes" id="UP000018291">
    <property type="component" value="Unassembled WGS sequence"/>
</dbReference>
<dbReference type="eggNOG" id="ENOG50337QR">
    <property type="taxonomic scope" value="Bacteria"/>
</dbReference>
<keyword evidence="2" id="KW-1185">Reference proteome</keyword>
<sequence length="215" mass="22243">MKCLVGVHHGGHLVGIHQGGQLVAGLVLPQHPDAHRAGGAGHLLLGLLQVVGVQVGHLGGGDLGQLGLGDLAHGATSRQLRALLQPGCRTDEHRRGRCLQNERERTILVDGDLDGHDGAALVLSLGVVGLREIHDGDAVGAQGGTNGGRRGCLTGRDLDLDDGRDLFLCHDVLSRVGLTTVCDSTGMGVDLRPVGVRGDVGTNNQCVLQTAHTAR</sequence>
<dbReference type="EMBL" id="CANL01000029">
    <property type="protein sequence ID" value="CCM64199.1"/>
    <property type="molecule type" value="Genomic_DNA"/>
</dbReference>
<dbReference type="HOGENOM" id="CLU_1281242_0_0_11"/>
<evidence type="ECO:0000313" key="1">
    <source>
        <dbReference type="EMBL" id="CCM64199.1"/>
    </source>
</evidence>
<organism evidence="1 2">
    <name type="scientific">Candidatus Neomicrothrix parvicella RN1</name>
    <dbReference type="NCBI Taxonomy" id="1229780"/>
    <lineage>
        <taxon>Bacteria</taxon>
        <taxon>Bacillati</taxon>
        <taxon>Actinomycetota</taxon>
        <taxon>Acidimicrobiia</taxon>
        <taxon>Acidimicrobiales</taxon>
        <taxon>Microthrixaceae</taxon>
        <taxon>Candidatus Neomicrothrix</taxon>
    </lineage>
</organism>
<evidence type="ECO:0000313" key="2">
    <source>
        <dbReference type="Proteomes" id="UP000018291"/>
    </source>
</evidence>